<keyword evidence="2 4" id="KW-0442">Lipid degradation</keyword>
<dbReference type="RefSeq" id="WP_252808247.1">
    <property type="nucleotide sequence ID" value="NZ_BAAABM010000019.1"/>
</dbReference>
<feature type="active site" description="Proton acceptor" evidence="4">
    <location>
        <position position="179"/>
    </location>
</feature>
<evidence type="ECO:0000313" key="7">
    <source>
        <dbReference type="Proteomes" id="UP001501822"/>
    </source>
</evidence>
<dbReference type="PANTHER" id="PTHR14226:SF57">
    <property type="entry name" value="BLR7027 PROTEIN"/>
    <property type="match status" value="1"/>
</dbReference>
<comment type="caution">
    <text evidence="4">Lacks conserved residue(s) required for the propagation of feature annotation.</text>
</comment>
<dbReference type="InterPro" id="IPR016035">
    <property type="entry name" value="Acyl_Trfase/lysoPLipase"/>
</dbReference>
<dbReference type="InterPro" id="IPR002641">
    <property type="entry name" value="PNPLA_dom"/>
</dbReference>
<name>A0ABP3G7N2_9ACTN</name>
<evidence type="ECO:0000256" key="3">
    <source>
        <dbReference type="ARBA" id="ARBA00023098"/>
    </source>
</evidence>
<dbReference type="PROSITE" id="PS51635">
    <property type="entry name" value="PNPLA"/>
    <property type="match status" value="1"/>
</dbReference>
<dbReference type="Proteomes" id="UP001501822">
    <property type="component" value="Unassembled WGS sequence"/>
</dbReference>
<dbReference type="InterPro" id="IPR050301">
    <property type="entry name" value="NTE"/>
</dbReference>
<accession>A0ABP3G7N2</accession>
<reference evidence="7" key="1">
    <citation type="journal article" date="2019" name="Int. J. Syst. Evol. Microbiol.">
        <title>The Global Catalogue of Microorganisms (GCM) 10K type strain sequencing project: providing services to taxonomists for standard genome sequencing and annotation.</title>
        <authorList>
            <consortium name="The Broad Institute Genomics Platform"/>
            <consortium name="The Broad Institute Genome Sequencing Center for Infectious Disease"/>
            <person name="Wu L."/>
            <person name="Ma J."/>
        </authorList>
    </citation>
    <scope>NUCLEOTIDE SEQUENCE [LARGE SCALE GENOMIC DNA]</scope>
    <source>
        <strain evidence="7">JCM 3146</strain>
    </source>
</reference>
<keyword evidence="3 4" id="KW-0443">Lipid metabolism</keyword>
<proteinExistence type="predicted"/>
<feature type="short sequence motif" description="DGA/G" evidence="4">
    <location>
        <begin position="179"/>
        <end position="181"/>
    </location>
</feature>
<feature type="domain" description="PNPLA" evidence="5">
    <location>
        <begin position="5"/>
        <end position="195"/>
    </location>
</feature>
<dbReference type="Pfam" id="PF01734">
    <property type="entry name" value="Patatin"/>
    <property type="match status" value="1"/>
</dbReference>
<organism evidence="6 7">
    <name type="scientific">Actinoallomurus spadix</name>
    <dbReference type="NCBI Taxonomy" id="79912"/>
    <lineage>
        <taxon>Bacteria</taxon>
        <taxon>Bacillati</taxon>
        <taxon>Actinomycetota</taxon>
        <taxon>Actinomycetes</taxon>
        <taxon>Streptosporangiales</taxon>
        <taxon>Thermomonosporaceae</taxon>
        <taxon>Actinoallomurus</taxon>
    </lineage>
</organism>
<protein>
    <submittedName>
        <fullName evidence="6">Patatin-like phospholipase family protein</fullName>
    </submittedName>
</protein>
<dbReference type="PANTHER" id="PTHR14226">
    <property type="entry name" value="NEUROPATHY TARGET ESTERASE/SWISS CHEESE D.MELANOGASTER"/>
    <property type="match status" value="1"/>
</dbReference>
<gene>
    <name evidence="6" type="ORF">GCM10010151_30040</name>
</gene>
<feature type="short sequence motif" description="GXSXG" evidence="4">
    <location>
        <begin position="40"/>
        <end position="44"/>
    </location>
</feature>
<sequence>MTTELVLGPGGVVGTAWTAGLVAGLRRAGIDLAEAGLIVGTSAGAIVGAMLATGRDLEPLGALRRTTGSGAPAPARLDEVFAVLGDRSLDPVEARRRVGRIALAAGTGEEEAHRSRITALTGEGWPDGRLLITTVDVGSGERRVWSRDDGVPLGSAVAASCAMPGVYPPITLGGRRYMDGALAGGANADLVSGAGAVILVEPLAHLFPPPEAAAGSPALRIIPDRAAIEAFGPDLHDRAASAAAYEAGVRQAAGAAEAIRDAGVAARLRPGRRADAGA</sequence>
<dbReference type="SUPFAM" id="SSF52151">
    <property type="entry name" value="FabD/lysophospholipase-like"/>
    <property type="match status" value="1"/>
</dbReference>
<evidence type="ECO:0000256" key="4">
    <source>
        <dbReference type="PROSITE-ProRule" id="PRU01161"/>
    </source>
</evidence>
<keyword evidence="1 4" id="KW-0378">Hydrolase</keyword>
<evidence type="ECO:0000256" key="2">
    <source>
        <dbReference type="ARBA" id="ARBA00022963"/>
    </source>
</evidence>
<dbReference type="Gene3D" id="3.40.1090.10">
    <property type="entry name" value="Cytosolic phospholipase A2 catalytic domain"/>
    <property type="match status" value="2"/>
</dbReference>
<dbReference type="EMBL" id="BAAABM010000019">
    <property type="protein sequence ID" value="GAA0338397.1"/>
    <property type="molecule type" value="Genomic_DNA"/>
</dbReference>
<evidence type="ECO:0000313" key="6">
    <source>
        <dbReference type="EMBL" id="GAA0338397.1"/>
    </source>
</evidence>
<feature type="active site" description="Nucleophile" evidence="4">
    <location>
        <position position="42"/>
    </location>
</feature>
<keyword evidence="7" id="KW-1185">Reference proteome</keyword>
<evidence type="ECO:0000256" key="1">
    <source>
        <dbReference type="ARBA" id="ARBA00022801"/>
    </source>
</evidence>
<evidence type="ECO:0000259" key="5">
    <source>
        <dbReference type="PROSITE" id="PS51635"/>
    </source>
</evidence>
<comment type="caution">
    <text evidence="6">The sequence shown here is derived from an EMBL/GenBank/DDBJ whole genome shotgun (WGS) entry which is preliminary data.</text>
</comment>